<proteinExistence type="predicted"/>
<protein>
    <submittedName>
        <fullName evidence="9">TLC domain-containing protein</fullName>
    </submittedName>
</protein>
<evidence type="ECO:0000313" key="10">
    <source>
        <dbReference type="Proteomes" id="UP000311382"/>
    </source>
</evidence>
<dbReference type="AlphaFoldDB" id="A0A5C5FNU6"/>
<feature type="transmembrane region" description="Helical" evidence="7">
    <location>
        <begin position="192"/>
        <end position="214"/>
    </location>
</feature>
<feature type="region of interest" description="Disordered" evidence="6">
    <location>
        <begin position="321"/>
        <end position="350"/>
    </location>
</feature>
<keyword evidence="2 5" id="KW-0812">Transmembrane</keyword>
<feature type="domain" description="TLC" evidence="8">
    <location>
        <begin position="69"/>
        <end position="260"/>
    </location>
</feature>
<dbReference type="SMART" id="SM00724">
    <property type="entry name" value="TLC"/>
    <property type="match status" value="1"/>
</dbReference>
<gene>
    <name evidence="9" type="ORF">DMC30DRAFT_106215</name>
</gene>
<keyword evidence="3 7" id="KW-1133">Transmembrane helix</keyword>
<evidence type="ECO:0000259" key="8">
    <source>
        <dbReference type="PROSITE" id="PS50922"/>
    </source>
</evidence>
<keyword evidence="10" id="KW-1185">Reference proteome</keyword>
<evidence type="ECO:0000313" key="9">
    <source>
        <dbReference type="EMBL" id="TNY17491.1"/>
    </source>
</evidence>
<evidence type="ECO:0000256" key="2">
    <source>
        <dbReference type="ARBA" id="ARBA00022692"/>
    </source>
</evidence>
<dbReference type="Proteomes" id="UP000311382">
    <property type="component" value="Unassembled WGS sequence"/>
</dbReference>
<dbReference type="OrthoDB" id="10266980at2759"/>
<dbReference type="GO" id="GO:0005783">
    <property type="term" value="C:endoplasmic reticulum"/>
    <property type="evidence" value="ECO:0007669"/>
    <property type="project" value="TreeGrafter"/>
</dbReference>
<dbReference type="PANTHER" id="PTHR13439:SF0">
    <property type="entry name" value="TOPOISOMERASE I DAMAGE AFFECTED PROTEIN 4"/>
    <property type="match status" value="1"/>
</dbReference>
<reference evidence="9 10" key="1">
    <citation type="submission" date="2019-03" db="EMBL/GenBank/DDBJ databases">
        <title>Rhodosporidium diobovatum UCD-FST 08-225 genome sequencing, assembly, and annotation.</title>
        <authorList>
            <person name="Fakankun I.U."/>
            <person name="Fristensky B."/>
            <person name="Levin D.B."/>
        </authorList>
    </citation>
    <scope>NUCLEOTIDE SEQUENCE [LARGE SCALE GENOMIC DNA]</scope>
    <source>
        <strain evidence="9 10">UCD-FST 08-225</strain>
    </source>
</reference>
<dbReference type="InterPro" id="IPR006634">
    <property type="entry name" value="TLC-dom"/>
</dbReference>
<evidence type="ECO:0000256" key="4">
    <source>
        <dbReference type="ARBA" id="ARBA00023136"/>
    </source>
</evidence>
<feature type="transmembrane region" description="Helical" evidence="7">
    <location>
        <begin position="143"/>
        <end position="172"/>
    </location>
</feature>
<accession>A0A5C5FNU6</accession>
<dbReference type="GO" id="GO:0055088">
    <property type="term" value="P:lipid homeostasis"/>
    <property type="evidence" value="ECO:0007669"/>
    <property type="project" value="TreeGrafter"/>
</dbReference>
<dbReference type="GO" id="GO:0016020">
    <property type="term" value="C:membrane"/>
    <property type="evidence" value="ECO:0007669"/>
    <property type="project" value="UniProtKB-SubCell"/>
</dbReference>
<evidence type="ECO:0000256" key="3">
    <source>
        <dbReference type="ARBA" id="ARBA00022989"/>
    </source>
</evidence>
<sequence length="350" mass="39002">MSWIEFDALNGDPRWAHLVRPAASAVGLNALPPVAHLALASCVASFVLQRLSSTVSPTLFARYYPTSRAKQQDWDLHMVGWVYAFVAAPLAWHLLRHPSKEVVADQLTGVALPEQRLSAIAVGYFVWDAFVTARHIRTQGFGFFLHGAVCLCAFLFTLKPFVIWCGPAFLIWEFSSIFLNAHWLLDKLQMTGSVLQMVNGAFLVLSYIVVRLVFGTYNSYKLWNLLVPTPESALAARALDDAGVVRWMYLALNVAANGLNFVRLPAPSLSFPSHPLCAAVSLLWSVPPREPQLTAHPVRSTQYWFRLMLLALRKRFVPSPTSKSAHEAQQKPVPVNGRLGEGQERRVKGE</sequence>
<dbReference type="InterPro" id="IPR050846">
    <property type="entry name" value="TLCD"/>
</dbReference>
<organism evidence="9 10">
    <name type="scientific">Rhodotorula diobovata</name>
    <dbReference type="NCBI Taxonomy" id="5288"/>
    <lineage>
        <taxon>Eukaryota</taxon>
        <taxon>Fungi</taxon>
        <taxon>Dikarya</taxon>
        <taxon>Basidiomycota</taxon>
        <taxon>Pucciniomycotina</taxon>
        <taxon>Microbotryomycetes</taxon>
        <taxon>Sporidiobolales</taxon>
        <taxon>Sporidiobolaceae</taxon>
        <taxon>Rhodotorula</taxon>
    </lineage>
</organism>
<name>A0A5C5FNU6_9BASI</name>
<keyword evidence="4 5" id="KW-0472">Membrane</keyword>
<dbReference type="EMBL" id="SOZI01000198">
    <property type="protein sequence ID" value="TNY17491.1"/>
    <property type="molecule type" value="Genomic_DNA"/>
</dbReference>
<evidence type="ECO:0000256" key="6">
    <source>
        <dbReference type="SAM" id="MobiDB-lite"/>
    </source>
</evidence>
<evidence type="ECO:0000256" key="5">
    <source>
        <dbReference type="PROSITE-ProRule" id="PRU00205"/>
    </source>
</evidence>
<comment type="caution">
    <text evidence="9">The sequence shown here is derived from an EMBL/GenBank/DDBJ whole genome shotgun (WGS) entry which is preliminary data.</text>
</comment>
<dbReference type="PROSITE" id="PS50922">
    <property type="entry name" value="TLC"/>
    <property type="match status" value="1"/>
</dbReference>
<dbReference type="PANTHER" id="PTHR13439">
    <property type="entry name" value="CT120 PROTEIN"/>
    <property type="match status" value="1"/>
</dbReference>
<feature type="compositionally biased region" description="Basic and acidic residues" evidence="6">
    <location>
        <begin position="341"/>
        <end position="350"/>
    </location>
</feature>
<evidence type="ECO:0000256" key="7">
    <source>
        <dbReference type="SAM" id="Phobius"/>
    </source>
</evidence>
<dbReference type="STRING" id="5288.A0A5C5FNU6"/>
<evidence type="ECO:0000256" key="1">
    <source>
        <dbReference type="ARBA" id="ARBA00004141"/>
    </source>
</evidence>
<dbReference type="Pfam" id="PF03798">
    <property type="entry name" value="TRAM_LAG1_CLN8"/>
    <property type="match status" value="1"/>
</dbReference>
<comment type="subcellular location">
    <subcellularLocation>
        <location evidence="1">Membrane</location>
        <topology evidence="1">Multi-pass membrane protein</topology>
    </subcellularLocation>
</comment>